<evidence type="ECO:0000313" key="3">
    <source>
        <dbReference type="Proteomes" id="UP000275910"/>
    </source>
</evidence>
<dbReference type="EMBL" id="RCTY01000025">
    <property type="protein sequence ID" value="ROU06893.1"/>
    <property type="molecule type" value="Genomic_DNA"/>
</dbReference>
<organism evidence="2 3">
    <name type="scientific">Lysobacter enzymogenes</name>
    <dbReference type="NCBI Taxonomy" id="69"/>
    <lineage>
        <taxon>Bacteria</taxon>
        <taxon>Pseudomonadati</taxon>
        <taxon>Pseudomonadota</taxon>
        <taxon>Gammaproteobacteria</taxon>
        <taxon>Lysobacterales</taxon>
        <taxon>Lysobacteraceae</taxon>
        <taxon>Lysobacter</taxon>
    </lineage>
</organism>
<evidence type="ECO:0000313" key="2">
    <source>
        <dbReference type="EMBL" id="ROU07095.1"/>
    </source>
</evidence>
<proteinExistence type="predicted"/>
<sequence length="136" mass="14503">MAASVVVQAQPQDETAAQQIVTGRYGFESDAEVGGWTAGNSGFRRADAHFKDGNPDLQQAKWNHNMSNMPDDVNNTWAKDGLATVVLKGEWYLAGLAKNVVSATVAAGNTTLLVYGRDGESIDIPLQHRLAGSGDE</sequence>
<dbReference type="EMBL" id="RCTY01000024">
    <property type="protein sequence ID" value="ROU07095.1"/>
    <property type="molecule type" value="Genomic_DNA"/>
</dbReference>
<evidence type="ECO:0000313" key="1">
    <source>
        <dbReference type="EMBL" id="ROU06893.1"/>
    </source>
</evidence>
<accession>A0A3N2RI02</accession>
<gene>
    <name evidence="2" type="ORF">D9T17_11385</name>
    <name evidence="1" type="ORF">D9T17_11400</name>
</gene>
<reference evidence="2 3" key="1">
    <citation type="submission" date="2018-10" db="EMBL/GenBank/DDBJ databases">
        <title>The genome of Lysobacter enzymogenes OH11.</title>
        <authorList>
            <person name="Liu F."/>
            <person name="Zhao Y."/>
            <person name="Qian G."/>
            <person name="Chen Y."/>
            <person name="Xu H."/>
        </authorList>
    </citation>
    <scope>NUCLEOTIDE SEQUENCE [LARGE SCALE GENOMIC DNA]</scope>
    <source>
        <strain evidence="2 3">OH11</strain>
    </source>
</reference>
<name>A0A3N2RI02_LYSEN</name>
<comment type="caution">
    <text evidence="2">The sequence shown here is derived from an EMBL/GenBank/DDBJ whole genome shotgun (WGS) entry which is preliminary data.</text>
</comment>
<dbReference type="Proteomes" id="UP000275910">
    <property type="component" value="Unassembled WGS sequence"/>
</dbReference>
<dbReference type="AlphaFoldDB" id="A0A3N2RI02"/>
<protein>
    <submittedName>
        <fullName evidence="2">Uncharacterized protein</fullName>
    </submittedName>
</protein>